<comment type="caution">
    <text evidence="2">The sequence shown here is derived from an EMBL/GenBank/DDBJ whole genome shotgun (WGS) entry which is preliminary data.</text>
</comment>
<dbReference type="InterPro" id="IPR002035">
    <property type="entry name" value="VWF_A"/>
</dbReference>
<dbReference type="PANTHER" id="PTHR24020:SF20">
    <property type="entry name" value="PH DOMAIN-CONTAINING PROTEIN"/>
    <property type="match status" value="1"/>
</dbReference>
<dbReference type="PANTHER" id="PTHR24020">
    <property type="entry name" value="COLLAGEN ALPHA"/>
    <property type="match status" value="1"/>
</dbReference>
<protein>
    <recommendedName>
        <fullName evidence="1">VWFA domain-containing protein</fullName>
    </recommendedName>
</protein>
<dbReference type="CDD" id="cd01450">
    <property type="entry name" value="vWFA_subfamily_ECM"/>
    <property type="match status" value="1"/>
</dbReference>
<dbReference type="SMART" id="SM00327">
    <property type="entry name" value="VWA"/>
    <property type="match status" value="1"/>
</dbReference>
<keyword evidence="3" id="KW-1185">Reference proteome</keyword>
<accession>A0AA89C7J7</accession>
<evidence type="ECO:0000313" key="2">
    <source>
        <dbReference type="EMBL" id="KAK3102768.1"/>
    </source>
</evidence>
<dbReference type="PROSITE" id="PS50234">
    <property type="entry name" value="VWFA"/>
    <property type="match status" value="1"/>
</dbReference>
<reference evidence="2" key="1">
    <citation type="submission" date="2019-08" db="EMBL/GenBank/DDBJ databases">
        <title>The improved chromosome-level genome for the pearl oyster Pinctada fucata martensii using PacBio sequencing and Hi-C.</title>
        <authorList>
            <person name="Zheng Z."/>
        </authorList>
    </citation>
    <scope>NUCLEOTIDE SEQUENCE</scope>
    <source>
        <strain evidence="2">ZZ-2019</strain>
        <tissue evidence="2">Adductor muscle</tissue>
    </source>
</reference>
<sequence>MLDKSGSIGVNNWQKQIEFLKNLTEHLDVSVNRTRVAALQHATKADVMFGFDDKTSRKEVIDALDLNIHQQTSGNSKYHRALNYSLYGIFKPPLRQKARKFIIGLTDDMDNQSLSDKTKQYVREADEKAIHVITICMKLHTWDCAEASTPGYNVSVHRAGKLNEALPDVIQLICPCK</sequence>
<dbReference type="SUPFAM" id="SSF53300">
    <property type="entry name" value="vWA-like"/>
    <property type="match status" value="1"/>
</dbReference>
<gene>
    <name evidence="2" type="ORF">FSP39_013827</name>
</gene>
<evidence type="ECO:0000313" key="3">
    <source>
        <dbReference type="Proteomes" id="UP001186944"/>
    </source>
</evidence>
<dbReference type="Proteomes" id="UP001186944">
    <property type="component" value="Unassembled WGS sequence"/>
</dbReference>
<dbReference type="EMBL" id="VSWD01000005">
    <property type="protein sequence ID" value="KAK3102768.1"/>
    <property type="molecule type" value="Genomic_DNA"/>
</dbReference>
<dbReference type="AlphaFoldDB" id="A0AA89C7J7"/>
<dbReference type="Gene3D" id="3.40.50.410">
    <property type="entry name" value="von Willebrand factor, type A domain"/>
    <property type="match status" value="1"/>
</dbReference>
<evidence type="ECO:0000259" key="1">
    <source>
        <dbReference type="PROSITE" id="PS50234"/>
    </source>
</evidence>
<feature type="domain" description="VWFA" evidence="1">
    <location>
        <begin position="1"/>
        <end position="135"/>
    </location>
</feature>
<dbReference type="Pfam" id="PF00092">
    <property type="entry name" value="VWA"/>
    <property type="match status" value="1"/>
</dbReference>
<proteinExistence type="predicted"/>
<dbReference type="InterPro" id="IPR050525">
    <property type="entry name" value="ECM_Assembly_Org"/>
</dbReference>
<name>A0AA89C7J7_PINIB</name>
<dbReference type="InterPro" id="IPR036465">
    <property type="entry name" value="vWFA_dom_sf"/>
</dbReference>
<organism evidence="2 3">
    <name type="scientific">Pinctada imbricata</name>
    <name type="common">Atlantic pearl-oyster</name>
    <name type="synonym">Pinctada martensii</name>
    <dbReference type="NCBI Taxonomy" id="66713"/>
    <lineage>
        <taxon>Eukaryota</taxon>
        <taxon>Metazoa</taxon>
        <taxon>Spiralia</taxon>
        <taxon>Lophotrochozoa</taxon>
        <taxon>Mollusca</taxon>
        <taxon>Bivalvia</taxon>
        <taxon>Autobranchia</taxon>
        <taxon>Pteriomorphia</taxon>
        <taxon>Pterioida</taxon>
        <taxon>Pterioidea</taxon>
        <taxon>Pteriidae</taxon>
        <taxon>Pinctada</taxon>
    </lineage>
</organism>